<feature type="compositionally biased region" description="Basic and acidic residues" evidence="1">
    <location>
        <begin position="636"/>
        <end position="645"/>
    </location>
</feature>
<dbReference type="EMBL" id="GL377594">
    <property type="protein sequence ID" value="EFJ23064.1"/>
    <property type="molecule type" value="Genomic_DNA"/>
</dbReference>
<dbReference type="FunCoup" id="D8RYA7">
    <property type="interactions" value="3667"/>
</dbReference>
<dbReference type="KEGG" id="smo:SELMODRAFT_416167"/>
<sequence length="762" mass="82427">MSFLLRSSFQASQEQPPADAKQEFRGGVTNLGLEQQIQAPGDLKEAMQARPRTRIPVQGHADVSSNEGSVLVPGKELPNEWNAAPDLTHLSHLDRGFVFPGEQIKILVTVSSRDLTVPEIITPFKVAAVINKNALLKANPVAGEVLESNAGESLREEWHKKKSAQLLESFQRSHFYVSIINENKVDESDQHDEAESVVPVVVERDGFDPVAAGGIARRAITSCALANGDIVVMLEVTVVVPRLITHEAVLEVLQYEQHSSPMSASKTIPKDLDPAQDLLHWLLPLDRNAFTTQQSSAVPAANAASATQRLSFGAANSTLFSFGHLRSSSAGSLPPVAPAAAPAAVPPYPPSALNTAPGEWNKLYPEKDLGSEEVGSEGLLSFRGVPLEPQRFSAHCGLEGLYVPGKRWCKKISVVQPLRIDSYSADCNAEDLICVLIENVLPSDMSDVCIYIDSISIICQATSPGAVSQPIPVSCVETGEDDKLPNLCLRTGEQHSFILRPTSSLLKVESSGKHSYSTPRQAKEASDGGSYAVLVACHCSHTHSRFYLKHSLKWKPRPARDLLVSVSLESSTPTGVPSEALPQLKSQVVTVQATNLTSRELDLTLLAPSTLACAPVSVIPVTTNAAKKSPVGNSHSFREEQEKARKNFRSMSMPPGREKPKVKEADQAKEAEESSKRTRERRVSAAEKVAENSPARTHLWLQSTVPLGRLPAHSTTVVKCDLLPLADGIITLDTLHLASKDRETLFVPINPLQIHSSSGISK</sequence>
<organism evidence="3">
    <name type="scientific">Selaginella moellendorffii</name>
    <name type="common">Spikemoss</name>
    <dbReference type="NCBI Taxonomy" id="88036"/>
    <lineage>
        <taxon>Eukaryota</taxon>
        <taxon>Viridiplantae</taxon>
        <taxon>Streptophyta</taxon>
        <taxon>Embryophyta</taxon>
        <taxon>Tracheophyta</taxon>
        <taxon>Lycopodiopsida</taxon>
        <taxon>Selaginellales</taxon>
        <taxon>Selaginellaceae</taxon>
        <taxon>Selaginella</taxon>
    </lineage>
</organism>
<proteinExistence type="predicted"/>
<keyword evidence="3" id="KW-1185">Reference proteome</keyword>
<name>D8RYA7_SELML</name>
<feature type="region of interest" description="Disordered" evidence="1">
    <location>
        <begin position="626"/>
        <end position="690"/>
    </location>
</feature>
<evidence type="ECO:0000313" key="2">
    <source>
        <dbReference type="EMBL" id="EFJ23064.1"/>
    </source>
</evidence>
<feature type="compositionally biased region" description="Polar residues" evidence="1">
    <location>
        <begin position="1"/>
        <end position="15"/>
    </location>
</feature>
<dbReference type="PANTHER" id="PTHR36034">
    <property type="entry name" value="EXPRESSED PROTEIN"/>
    <property type="match status" value="1"/>
</dbReference>
<feature type="compositionally biased region" description="Basic and acidic residues" evidence="1">
    <location>
        <begin position="656"/>
        <end position="690"/>
    </location>
</feature>
<dbReference type="InParanoid" id="D8RYA7"/>
<evidence type="ECO:0000313" key="3">
    <source>
        <dbReference type="Proteomes" id="UP000001514"/>
    </source>
</evidence>
<dbReference type="OrthoDB" id="1918650at2759"/>
<evidence type="ECO:0000256" key="1">
    <source>
        <dbReference type="SAM" id="MobiDB-lite"/>
    </source>
</evidence>
<dbReference type="eggNOG" id="ENOG502QVCZ">
    <property type="taxonomic scope" value="Eukaryota"/>
</dbReference>
<dbReference type="OMA" id="NTNDEMN"/>
<dbReference type="Gramene" id="EFJ23064">
    <property type="protein sequence ID" value="EFJ23064"/>
    <property type="gene ID" value="SELMODRAFT_416167"/>
</dbReference>
<accession>D8RYA7</accession>
<feature type="compositionally biased region" description="Polar residues" evidence="1">
    <location>
        <begin position="626"/>
        <end position="635"/>
    </location>
</feature>
<dbReference type="AlphaFoldDB" id="D8RYA7"/>
<dbReference type="PANTHER" id="PTHR36034:SF2">
    <property type="entry name" value="EXPRESSED PROTEIN"/>
    <property type="match status" value="1"/>
</dbReference>
<dbReference type="HOGENOM" id="CLU_021186_0_0_1"/>
<protein>
    <submittedName>
        <fullName evidence="2">Uncharacterized protein</fullName>
    </submittedName>
</protein>
<reference evidence="2 3" key="1">
    <citation type="journal article" date="2011" name="Science">
        <title>The Selaginella genome identifies genetic changes associated with the evolution of vascular plants.</title>
        <authorList>
            <person name="Banks J.A."/>
            <person name="Nishiyama T."/>
            <person name="Hasebe M."/>
            <person name="Bowman J.L."/>
            <person name="Gribskov M."/>
            <person name="dePamphilis C."/>
            <person name="Albert V.A."/>
            <person name="Aono N."/>
            <person name="Aoyama T."/>
            <person name="Ambrose B.A."/>
            <person name="Ashton N.W."/>
            <person name="Axtell M.J."/>
            <person name="Barker E."/>
            <person name="Barker M.S."/>
            <person name="Bennetzen J.L."/>
            <person name="Bonawitz N.D."/>
            <person name="Chapple C."/>
            <person name="Cheng C."/>
            <person name="Correa L.G."/>
            <person name="Dacre M."/>
            <person name="DeBarry J."/>
            <person name="Dreyer I."/>
            <person name="Elias M."/>
            <person name="Engstrom E.M."/>
            <person name="Estelle M."/>
            <person name="Feng L."/>
            <person name="Finet C."/>
            <person name="Floyd S.K."/>
            <person name="Frommer W.B."/>
            <person name="Fujita T."/>
            <person name="Gramzow L."/>
            <person name="Gutensohn M."/>
            <person name="Harholt J."/>
            <person name="Hattori M."/>
            <person name="Heyl A."/>
            <person name="Hirai T."/>
            <person name="Hiwatashi Y."/>
            <person name="Ishikawa M."/>
            <person name="Iwata M."/>
            <person name="Karol K.G."/>
            <person name="Koehler B."/>
            <person name="Kolukisaoglu U."/>
            <person name="Kubo M."/>
            <person name="Kurata T."/>
            <person name="Lalonde S."/>
            <person name="Li K."/>
            <person name="Li Y."/>
            <person name="Litt A."/>
            <person name="Lyons E."/>
            <person name="Manning G."/>
            <person name="Maruyama T."/>
            <person name="Michael T.P."/>
            <person name="Mikami K."/>
            <person name="Miyazaki S."/>
            <person name="Morinaga S."/>
            <person name="Murata T."/>
            <person name="Mueller-Roeber B."/>
            <person name="Nelson D.R."/>
            <person name="Obara M."/>
            <person name="Oguri Y."/>
            <person name="Olmstead R.G."/>
            <person name="Onodera N."/>
            <person name="Petersen B.L."/>
            <person name="Pils B."/>
            <person name="Prigge M."/>
            <person name="Rensing S.A."/>
            <person name="Riano-Pachon D.M."/>
            <person name="Roberts A.W."/>
            <person name="Sato Y."/>
            <person name="Scheller H.V."/>
            <person name="Schulz B."/>
            <person name="Schulz C."/>
            <person name="Shakirov E.V."/>
            <person name="Shibagaki N."/>
            <person name="Shinohara N."/>
            <person name="Shippen D.E."/>
            <person name="Soerensen I."/>
            <person name="Sotooka R."/>
            <person name="Sugimoto N."/>
            <person name="Sugita M."/>
            <person name="Sumikawa N."/>
            <person name="Tanurdzic M."/>
            <person name="Theissen G."/>
            <person name="Ulvskov P."/>
            <person name="Wakazuki S."/>
            <person name="Weng J.K."/>
            <person name="Willats W.W."/>
            <person name="Wipf D."/>
            <person name="Wolf P.G."/>
            <person name="Yang L."/>
            <person name="Zimmer A.D."/>
            <person name="Zhu Q."/>
            <person name="Mitros T."/>
            <person name="Hellsten U."/>
            <person name="Loque D."/>
            <person name="Otillar R."/>
            <person name="Salamov A."/>
            <person name="Schmutz J."/>
            <person name="Shapiro H."/>
            <person name="Lindquist E."/>
            <person name="Lucas S."/>
            <person name="Rokhsar D."/>
            <person name="Grigoriev I.V."/>
        </authorList>
    </citation>
    <scope>NUCLEOTIDE SEQUENCE [LARGE SCALE GENOMIC DNA]</scope>
</reference>
<dbReference type="Proteomes" id="UP000001514">
    <property type="component" value="Unassembled WGS sequence"/>
</dbReference>
<feature type="region of interest" description="Disordered" evidence="1">
    <location>
        <begin position="1"/>
        <end position="21"/>
    </location>
</feature>
<gene>
    <name evidence="2" type="ORF">SELMODRAFT_416167</name>
</gene>